<dbReference type="OrthoDB" id="2142040at2759"/>
<evidence type="ECO:0000313" key="1">
    <source>
        <dbReference type="EMBL" id="KXS08981.1"/>
    </source>
</evidence>
<organism evidence="1 2">
    <name type="scientific">Gonapodya prolifera (strain JEL478)</name>
    <name type="common">Monoblepharis prolifera</name>
    <dbReference type="NCBI Taxonomy" id="1344416"/>
    <lineage>
        <taxon>Eukaryota</taxon>
        <taxon>Fungi</taxon>
        <taxon>Fungi incertae sedis</taxon>
        <taxon>Chytridiomycota</taxon>
        <taxon>Chytridiomycota incertae sedis</taxon>
        <taxon>Monoblepharidomycetes</taxon>
        <taxon>Monoblepharidales</taxon>
        <taxon>Gonapodyaceae</taxon>
        <taxon>Gonapodya</taxon>
    </lineage>
</organism>
<keyword evidence="2" id="KW-1185">Reference proteome</keyword>
<evidence type="ECO:0008006" key="3">
    <source>
        <dbReference type="Google" id="ProtNLM"/>
    </source>
</evidence>
<dbReference type="SUPFAM" id="SSF53300">
    <property type="entry name" value="vWA-like"/>
    <property type="match status" value="1"/>
</dbReference>
<dbReference type="AlphaFoldDB" id="A0A138ZX02"/>
<dbReference type="Gene3D" id="3.40.50.410">
    <property type="entry name" value="von Willebrand factor, type A domain"/>
    <property type="match status" value="1"/>
</dbReference>
<name>A0A138ZX02_GONPJ</name>
<evidence type="ECO:0000313" key="2">
    <source>
        <dbReference type="Proteomes" id="UP000070544"/>
    </source>
</evidence>
<accession>A0A138ZX02</accession>
<gene>
    <name evidence="1" type="ORF">M427DRAFT_150299</name>
</gene>
<dbReference type="STRING" id="1344416.A0A138ZX02"/>
<dbReference type="Proteomes" id="UP000070544">
    <property type="component" value="Unassembled WGS sequence"/>
</dbReference>
<sequence length="418" mass="46648">MSSVPKYIKVNGVLQLNPAFQAASGAAPQTSSLLPGALVPVTSLEDVAQQVKECDPSTKILLSESTNVSVDIVQEALSGGYRPHSTDSIQIVDGLSKIFSTYEVPIGMLNKLLELNECHLSFLLDDSGSMGTKDSVLQNGQSCTRWEEMLDRLKALVDIIAYIPTLSNTFRFLNRADVIRISHKQHTPMSFASTLKSQLETIFRRGPSGSTPMRAKIGQIFSEAEREMQRTVVYIFCDGMPDEGSDAISEVFRRRNANKIPLQFMSCTGNDADVEWAKELESIIPMLGEMDDFVAEREEVLHDQGSSMPYTYGFYLVCALVGPLNPDDLDALDESVPLTKYTLTNLLGRILSDQEYQRYWHNFLNNPRQKPDEQAKTRQWWQNAYSQFANAQGPARQIPLVAKFQHAADSPPVYATYA</sequence>
<protein>
    <recommendedName>
        <fullName evidence="3">VWFA domain-containing protein</fullName>
    </recommendedName>
</protein>
<dbReference type="EMBL" id="KQ965905">
    <property type="protein sequence ID" value="KXS08981.1"/>
    <property type="molecule type" value="Genomic_DNA"/>
</dbReference>
<dbReference type="InterPro" id="IPR036465">
    <property type="entry name" value="vWFA_dom_sf"/>
</dbReference>
<reference evidence="1 2" key="1">
    <citation type="journal article" date="2015" name="Genome Biol. Evol.">
        <title>Phylogenomic analyses indicate that early fungi evolved digesting cell walls of algal ancestors of land plants.</title>
        <authorList>
            <person name="Chang Y."/>
            <person name="Wang S."/>
            <person name="Sekimoto S."/>
            <person name="Aerts A.L."/>
            <person name="Choi C."/>
            <person name="Clum A."/>
            <person name="LaButti K.M."/>
            <person name="Lindquist E.A."/>
            <person name="Yee Ngan C."/>
            <person name="Ohm R.A."/>
            <person name="Salamov A.A."/>
            <person name="Grigoriev I.V."/>
            <person name="Spatafora J.W."/>
            <person name="Berbee M.L."/>
        </authorList>
    </citation>
    <scope>NUCLEOTIDE SEQUENCE [LARGE SCALE GENOMIC DNA]</scope>
    <source>
        <strain evidence="1 2">JEL478</strain>
    </source>
</reference>
<proteinExistence type="predicted"/>